<feature type="domain" description="Mce/MlaD" evidence="1">
    <location>
        <begin position="64"/>
        <end position="140"/>
    </location>
</feature>
<reference evidence="2 3" key="1">
    <citation type="submission" date="2018-10" db="EMBL/GenBank/DDBJ databases">
        <authorList>
            <person name="Chen W.-M."/>
        </authorList>
    </citation>
    <scope>NUCLEOTIDE SEQUENCE [LARGE SCALE GENOMIC DNA]</scope>
    <source>
        <strain evidence="2 3">H-5</strain>
    </source>
</reference>
<comment type="caution">
    <text evidence="2">The sequence shown here is derived from an EMBL/GenBank/DDBJ whole genome shotgun (WGS) entry which is preliminary data.</text>
</comment>
<evidence type="ECO:0000259" key="1">
    <source>
        <dbReference type="Pfam" id="PF02470"/>
    </source>
</evidence>
<evidence type="ECO:0000313" key="3">
    <source>
        <dbReference type="Proteomes" id="UP000275137"/>
    </source>
</evidence>
<organism evidence="2 3">
    <name type="scientific">Pseudomethylobacillus aquaticus</name>
    <dbReference type="NCBI Taxonomy" id="2676064"/>
    <lineage>
        <taxon>Bacteria</taxon>
        <taxon>Pseudomonadati</taxon>
        <taxon>Pseudomonadota</taxon>
        <taxon>Betaproteobacteria</taxon>
        <taxon>Nitrosomonadales</taxon>
        <taxon>Methylophilaceae</taxon>
        <taxon>Pseudomethylobacillus</taxon>
    </lineage>
</organism>
<sequence>MAGSACRGGGYPLTMPAHLQAQPTSGLEPSPTWRSQSGWIIACLALLLLMALSAYRQGVFTPSSHVYIELQAAAGVNLGTPVRLRGFQVGEVDAVELQSDLTVRARLRIETARLNLLSSDTVAKVGRDTPVANKHIDLYPNLKEKTRLSAGKTLMLETGQELEDMLLTAKKTLDQMNSTLSKIDPILTDVGAITQQAVQAMPGLRQQAQQVARNVESTTANVRQSSAHANALIEDIAAQRGQLLGDLQEVLGQARQSSVQVNLLLSELNQNIPPALRAGRHVAEDAAVMSDGLRHSWPFSTMLQVQVDAPPRLDSFEASPP</sequence>
<dbReference type="PANTHER" id="PTHR33371">
    <property type="entry name" value="INTERMEMBRANE PHOSPHOLIPID TRANSPORT SYSTEM BINDING PROTEIN MLAD-RELATED"/>
    <property type="match status" value="1"/>
</dbReference>
<name>A0A3N0V6F1_9PROT</name>
<protein>
    <submittedName>
        <fullName evidence="2">MCE family protein</fullName>
    </submittedName>
</protein>
<evidence type="ECO:0000313" key="2">
    <source>
        <dbReference type="EMBL" id="ROH88174.1"/>
    </source>
</evidence>
<keyword evidence="3" id="KW-1185">Reference proteome</keyword>
<dbReference type="Pfam" id="PF02470">
    <property type="entry name" value="MlaD"/>
    <property type="match status" value="1"/>
</dbReference>
<dbReference type="AlphaFoldDB" id="A0A3N0V6F1"/>
<proteinExistence type="predicted"/>
<dbReference type="PANTHER" id="PTHR33371:SF4">
    <property type="entry name" value="INTERMEMBRANE PHOSPHOLIPID TRANSPORT SYSTEM BINDING PROTEIN MLAD"/>
    <property type="match status" value="1"/>
</dbReference>
<dbReference type="EMBL" id="RJVP01000001">
    <property type="protein sequence ID" value="ROH88174.1"/>
    <property type="molecule type" value="Genomic_DNA"/>
</dbReference>
<dbReference type="InterPro" id="IPR003399">
    <property type="entry name" value="Mce/MlaD"/>
</dbReference>
<accession>A0A3N0V6F1</accession>
<dbReference type="InterPro" id="IPR052336">
    <property type="entry name" value="MlaD_Phospholipid_Transporter"/>
</dbReference>
<gene>
    <name evidence="2" type="ORF">ED236_01490</name>
</gene>
<dbReference type="Proteomes" id="UP000275137">
    <property type="component" value="Unassembled WGS sequence"/>
</dbReference>